<organism evidence="1 2">
    <name type="scientific">Paenibacillus mucilaginosus 3016</name>
    <dbReference type="NCBI Taxonomy" id="1116391"/>
    <lineage>
        <taxon>Bacteria</taxon>
        <taxon>Bacillati</taxon>
        <taxon>Bacillota</taxon>
        <taxon>Bacilli</taxon>
        <taxon>Bacillales</taxon>
        <taxon>Paenibacillaceae</taxon>
        <taxon>Paenibacillus</taxon>
    </lineage>
</organism>
<dbReference type="Pfam" id="PF04883">
    <property type="entry name" value="HK97-gp10_like"/>
    <property type="match status" value="1"/>
</dbReference>
<sequence length="129" mass="14050">MAEMKLEGMDELVKRLQEMGRKGAAIERAALQAGGEVIRSAASERAPRSNDAPHLADNIKISKIKTSQGMKYVLVGPQKGDNSEFFYGKFLEWGTSKMAARPFLGPVAAEKQGEVIEKMKQAIKDGLGL</sequence>
<dbReference type="KEGG" id="pmq:PM3016_1469"/>
<evidence type="ECO:0000313" key="2">
    <source>
        <dbReference type="Proteomes" id="UP000007523"/>
    </source>
</evidence>
<reference evidence="1 2" key="1">
    <citation type="journal article" date="2012" name="J. Bacteriol.">
        <title>Complete Genome Sequence of Paenibacillus mucilaginosus 3016, a Bacterium Functional as Microbial Fertilizer.</title>
        <authorList>
            <person name="Ma M."/>
            <person name="Wang Z."/>
            <person name="Li L."/>
            <person name="Jiang X."/>
            <person name="Guan D."/>
            <person name="Cao F."/>
            <person name="Chen H."/>
            <person name="Wang X."/>
            <person name="Shen D."/>
            <person name="Du B."/>
            <person name="Li J."/>
        </authorList>
    </citation>
    <scope>NUCLEOTIDE SEQUENCE [LARGE SCALE GENOMIC DNA]</scope>
    <source>
        <strain evidence="1 2">3016</strain>
    </source>
</reference>
<dbReference type="InterPro" id="IPR010064">
    <property type="entry name" value="HK97-gp10_tail"/>
</dbReference>
<accession>H6NGV2</accession>
<protein>
    <submittedName>
        <fullName evidence="1">HK97 family phage protein</fullName>
    </submittedName>
</protein>
<dbReference type="EMBL" id="CP003235">
    <property type="protein sequence ID" value="AFC28394.1"/>
    <property type="molecule type" value="Genomic_DNA"/>
</dbReference>
<dbReference type="NCBIfam" id="TIGR01725">
    <property type="entry name" value="phge_HK97_gp10"/>
    <property type="match status" value="1"/>
</dbReference>
<dbReference type="HOGENOM" id="CLU_127674_3_0_9"/>
<dbReference type="Proteomes" id="UP000007523">
    <property type="component" value="Chromosome"/>
</dbReference>
<dbReference type="RefSeq" id="WP_014368996.1">
    <property type="nucleotide sequence ID" value="NC_016935.1"/>
</dbReference>
<evidence type="ECO:0000313" key="1">
    <source>
        <dbReference type="EMBL" id="AFC28394.1"/>
    </source>
</evidence>
<keyword evidence="2" id="KW-1185">Reference proteome</keyword>
<proteinExistence type="predicted"/>
<name>H6NGV2_9BACL</name>
<dbReference type="STRING" id="1116391.PM3016_1469"/>
<gene>
    <name evidence="1" type="ORF">PM3016_1469</name>
</gene>
<dbReference type="AlphaFoldDB" id="H6NGV2"/>